<dbReference type="GO" id="GO:0004830">
    <property type="term" value="F:tryptophan-tRNA ligase activity"/>
    <property type="evidence" value="ECO:0007669"/>
    <property type="project" value="UniProtKB-UniRule"/>
</dbReference>
<evidence type="ECO:0000256" key="8">
    <source>
        <dbReference type="NCBIfam" id="TIGR00233"/>
    </source>
</evidence>
<evidence type="ECO:0000256" key="1">
    <source>
        <dbReference type="ARBA" id="ARBA00005594"/>
    </source>
</evidence>
<dbReference type="PRINTS" id="PR01039">
    <property type="entry name" value="TRNASYNTHTRP"/>
</dbReference>
<dbReference type="SUPFAM" id="SSF52374">
    <property type="entry name" value="Nucleotidylyl transferase"/>
    <property type="match status" value="1"/>
</dbReference>
<dbReference type="Gene3D" id="1.10.240.10">
    <property type="entry name" value="Tyrosyl-Transfer RNA Synthetase"/>
    <property type="match status" value="1"/>
</dbReference>
<dbReference type="EC" id="6.1.1.2" evidence="2 8"/>
<dbReference type="GO" id="GO:0006436">
    <property type="term" value="P:tryptophanyl-tRNA aminoacylation"/>
    <property type="evidence" value="ECO:0007669"/>
    <property type="project" value="UniProtKB-UniRule"/>
</dbReference>
<keyword evidence="5 9" id="KW-0067">ATP-binding</keyword>
<comment type="similarity">
    <text evidence="1 9">Belongs to the class-I aminoacyl-tRNA synthetase family.</text>
</comment>
<evidence type="ECO:0000256" key="4">
    <source>
        <dbReference type="ARBA" id="ARBA00022741"/>
    </source>
</evidence>
<evidence type="ECO:0000256" key="5">
    <source>
        <dbReference type="ARBA" id="ARBA00022840"/>
    </source>
</evidence>
<dbReference type="GO" id="GO:0005524">
    <property type="term" value="F:ATP binding"/>
    <property type="evidence" value="ECO:0007669"/>
    <property type="project" value="UniProtKB-KW"/>
</dbReference>
<dbReference type="InterPro" id="IPR002306">
    <property type="entry name" value="Trp-tRNA-ligase"/>
</dbReference>
<keyword evidence="3 9" id="KW-0436">Ligase</keyword>
<evidence type="ECO:0000256" key="3">
    <source>
        <dbReference type="ARBA" id="ARBA00022598"/>
    </source>
</evidence>
<keyword evidence="4 9" id="KW-0547">Nucleotide-binding</keyword>
<dbReference type="Pfam" id="PF00579">
    <property type="entry name" value="tRNA-synt_1b"/>
    <property type="match status" value="1"/>
</dbReference>
<keyword evidence="7 9" id="KW-0030">Aminoacyl-tRNA synthetase</keyword>
<dbReference type="NCBIfam" id="TIGR00233">
    <property type="entry name" value="trpS"/>
    <property type="match status" value="1"/>
</dbReference>
<evidence type="ECO:0000313" key="11">
    <source>
        <dbReference type="Proteomes" id="UP000672038"/>
    </source>
</evidence>
<dbReference type="InterPro" id="IPR002305">
    <property type="entry name" value="aa-tRNA-synth_Ic"/>
</dbReference>
<gene>
    <name evidence="10" type="primary">trpS</name>
    <name evidence="10" type="ORF">LFWB_0040</name>
</gene>
<dbReference type="EMBL" id="CP054393">
    <property type="protein sequence ID" value="QTX02574.1"/>
    <property type="molecule type" value="Genomic_DNA"/>
</dbReference>
<dbReference type="InterPro" id="IPR014729">
    <property type="entry name" value="Rossmann-like_a/b/a_fold"/>
</dbReference>
<organism evidence="10 11">
    <name type="scientific">Loofah witches'-broom phytoplasma</name>
    <dbReference type="NCBI Taxonomy" id="35773"/>
    <lineage>
        <taxon>Bacteria</taxon>
        <taxon>Bacillati</taxon>
        <taxon>Mycoplasmatota</taxon>
        <taxon>Mollicutes</taxon>
        <taxon>Acholeplasmatales</taxon>
        <taxon>Acholeplasmataceae</taxon>
        <taxon>Candidatus Phytoplasma</taxon>
        <taxon>16SrVIII (Loofah witches'-broom group)</taxon>
    </lineage>
</organism>
<keyword evidence="6 9" id="KW-0648">Protein biosynthesis</keyword>
<evidence type="ECO:0000256" key="7">
    <source>
        <dbReference type="ARBA" id="ARBA00023146"/>
    </source>
</evidence>
<dbReference type="AlphaFoldDB" id="A0A975FIK7"/>
<evidence type="ECO:0000256" key="6">
    <source>
        <dbReference type="ARBA" id="ARBA00022917"/>
    </source>
</evidence>
<dbReference type="InterPro" id="IPR001412">
    <property type="entry name" value="aa-tRNA-synth_I_CS"/>
</dbReference>
<dbReference type="CDD" id="cd00806">
    <property type="entry name" value="TrpRS_core"/>
    <property type="match status" value="1"/>
</dbReference>
<accession>A0A975FIK7</accession>
<evidence type="ECO:0000256" key="2">
    <source>
        <dbReference type="ARBA" id="ARBA00013161"/>
    </source>
</evidence>
<dbReference type="Gene3D" id="3.40.50.620">
    <property type="entry name" value="HUPs"/>
    <property type="match status" value="1"/>
</dbReference>
<reference evidence="10" key="1">
    <citation type="submission" date="2020-06" db="EMBL/GenBank/DDBJ databases">
        <title>Complete genome sequence of Candidatus Phytoplasma luffae NCHU2019.</title>
        <authorList>
            <person name="Cho S.-T."/>
            <person name="Tan C.-M."/>
            <person name="Li J.-R."/>
            <person name="Chien Y.-Y."/>
            <person name="Chiu Y.-C."/>
            <person name="Yang J.-Y."/>
            <person name="Kuo C.-H."/>
        </authorList>
    </citation>
    <scope>NUCLEOTIDE SEQUENCE</scope>
    <source>
        <strain evidence="10">NCHU2019</strain>
    </source>
</reference>
<dbReference type="GO" id="GO:0005829">
    <property type="term" value="C:cytosol"/>
    <property type="evidence" value="ECO:0007669"/>
    <property type="project" value="TreeGrafter"/>
</dbReference>
<dbReference type="PANTHER" id="PTHR43766">
    <property type="entry name" value="TRYPTOPHAN--TRNA LIGASE, MITOCHONDRIAL"/>
    <property type="match status" value="1"/>
</dbReference>
<dbReference type="InterPro" id="IPR050203">
    <property type="entry name" value="Trp-tRNA_synthetase"/>
</dbReference>
<name>A0A975FIK7_LOWBP</name>
<proteinExistence type="inferred from homology"/>
<dbReference type="PANTHER" id="PTHR43766:SF1">
    <property type="entry name" value="TRYPTOPHAN--TRNA LIGASE, MITOCHONDRIAL"/>
    <property type="match status" value="1"/>
</dbReference>
<evidence type="ECO:0000256" key="9">
    <source>
        <dbReference type="RuleBase" id="RU363036"/>
    </source>
</evidence>
<protein>
    <recommendedName>
        <fullName evidence="2 8">Tryptophan--tRNA ligase</fullName>
        <ecNumber evidence="2 8">6.1.1.2</ecNumber>
    </recommendedName>
</protein>
<dbReference type="KEGG" id="pluf:LFWB_0040"/>
<dbReference type="PROSITE" id="PS00178">
    <property type="entry name" value="AA_TRNA_LIGASE_I"/>
    <property type="match status" value="1"/>
</dbReference>
<sequence>MSFKEKKRLITGIKPTGELTLGNYLGIIKPLIFFQEKFSSEYDFYFFIADLHALTNFQEPSSFKEKINKMIYICLAAGLDLEKNNFFVQSSIPQHAYLNYILESTSYLGELQRMIQFKEKKNFLKNTRASLLTYPLLMASDILIYDAHIVPISSDQKQHLELTRLLATRFNNLYGKTFIIPKLLQFNSIIKSLDQPEKKMSKSNINNNKDDKGCIYILEDLVNIRKKILKSVTDSENNIKYDLDKKPGISNLLNIYSSFKNWDLKKTEEYFKNYSYKEFKETLADLVVEEISNIQKKYYYFKKNIDLKQILKKGTYKASIIANNKIKEVNEKLGININL</sequence>
<dbReference type="Proteomes" id="UP000672038">
    <property type="component" value="Chromosome"/>
</dbReference>
<keyword evidence="11" id="KW-1185">Reference proteome</keyword>
<evidence type="ECO:0000313" key="10">
    <source>
        <dbReference type="EMBL" id="QTX02574.1"/>
    </source>
</evidence>
<dbReference type="RefSeq" id="WP_210954699.1">
    <property type="nucleotide sequence ID" value="NZ_CP054393.1"/>
</dbReference>